<reference evidence="2 3" key="1">
    <citation type="journal article" date="2019" name="Nat. Microbiol.">
        <title>Mediterranean grassland soil C-N compound turnover is dependent on rainfall and depth, and is mediated by genomically divergent microorganisms.</title>
        <authorList>
            <person name="Diamond S."/>
            <person name="Andeer P.F."/>
            <person name="Li Z."/>
            <person name="Crits-Christoph A."/>
            <person name="Burstein D."/>
            <person name="Anantharaman K."/>
            <person name="Lane K.R."/>
            <person name="Thomas B.C."/>
            <person name="Pan C."/>
            <person name="Northen T.R."/>
            <person name="Banfield J.F."/>
        </authorList>
    </citation>
    <scope>NUCLEOTIDE SEQUENCE [LARGE SCALE GENOMIC DNA]</scope>
    <source>
        <strain evidence="2">WS_1</strain>
    </source>
</reference>
<gene>
    <name evidence="2" type="ORF">E6K71_04145</name>
</gene>
<proteinExistence type="predicted"/>
<organism evidence="2 3">
    <name type="scientific">Eiseniibacteriota bacterium</name>
    <dbReference type="NCBI Taxonomy" id="2212470"/>
    <lineage>
        <taxon>Bacteria</taxon>
        <taxon>Candidatus Eiseniibacteriota</taxon>
    </lineage>
</organism>
<dbReference type="AlphaFoldDB" id="A0A538SEA4"/>
<sequence>MDLLRRLLLGLTLSIAVLCAEGGAAGAEGRMTREYDMKAIFLFQFADFVNWPASTCPDTLTPITIGVLGNDPFGAGLDEVVAGETVGARKLVVRRFRTVEQVDSCHVLFICASEAGRLEHIHAKLMGRSVLTVGETKDFAARYGIVGFDVQRNRLKLRINVAAADSAKLTISSKLLRQAELVASKG</sequence>
<accession>A0A538SEA4</accession>
<dbReference type="Proteomes" id="UP000316292">
    <property type="component" value="Unassembled WGS sequence"/>
</dbReference>
<name>A0A538SEA4_UNCEI</name>
<dbReference type="EMBL" id="VBOR01000053">
    <property type="protein sequence ID" value="TMQ49708.1"/>
    <property type="molecule type" value="Genomic_DNA"/>
</dbReference>
<feature type="signal peptide" evidence="1">
    <location>
        <begin position="1"/>
        <end position="20"/>
    </location>
</feature>
<protein>
    <submittedName>
        <fullName evidence="2">YfiR family protein</fullName>
    </submittedName>
</protein>
<comment type="caution">
    <text evidence="2">The sequence shown here is derived from an EMBL/GenBank/DDBJ whole genome shotgun (WGS) entry which is preliminary data.</text>
</comment>
<dbReference type="Pfam" id="PF13689">
    <property type="entry name" value="DUF4154"/>
    <property type="match status" value="1"/>
</dbReference>
<evidence type="ECO:0000313" key="2">
    <source>
        <dbReference type="EMBL" id="TMQ49708.1"/>
    </source>
</evidence>
<keyword evidence="1" id="KW-0732">Signal</keyword>
<feature type="chain" id="PRO_5022096993" evidence="1">
    <location>
        <begin position="21"/>
        <end position="186"/>
    </location>
</feature>
<evidence type="ECO:0000256" key="1">
    <source>
        <dbReference type="SAM" id="SignalP"/>
    </source>
</evidence>
<dbReference type="InterPro" id="IPR025293">
    <property type="entry name" value="YfiR/HmsC-like"/>
</dbReference>
<evidence type="ECO:0000313" key="3">
    <source>
        <dbReference type="Proteomes" id="UP000316292"/>
    </source>
</evidence>